<dbReference type="Proteomes" id="UP000192727">
    <property type="component" value="Chromosome"/>
</dbReference>
<sequence>MLSSQNVVQSEPIDFFPLVPKEFPTVFLWMISSSRLIHPQHLGYNYQSSTISVENVQNFVDELCILLIFQKNLWIVHCEEAIYPQFPFHCYPTAP</sequence>
<evidence type="ECO:0000313" key="1">
    <source>
        <dbReference type="EMBL" id="ARF68092.1"/>
    </source>
</evidence>
<evidence type="ECO:0000313" key="2">
    <source>
        <dbReference type="Proteomes" id="UP000192727"/>
    </source>
</evidence>
<gene>
    <name evidence="1" type="ORF">B7C51_10000</name>
</gene>
<accession>A0A1V0USY0</accession>
<dbReference type="AlphaFoldDB" id="A0A1V0USY0"/>
<proteinExistence type="predicted"/>
<reference evidence="1 2" key="1">
    <citation type="submission" date="2017-03" db="EMBL/GenBank/DDBJ databases">
        <title>Paenibacillus larvae genome sequencing.</title>
        <authorList>
            <person name="Dingman D.W."/>
        </authorList>
    </citation>
    <scope>NUCLEOTIDE SEQUENCE [LARGE SCALE GENOMIC DNA]</scope>
    <source>
        <strain evidence="1 2">SAG 10367</strain>
    </source>
</reference>
<organism evidence="1 2">
    <name type="scientific">Paenibacillus larvae subsp. pulvifaciens</name>
    <dbReference type="NCBI Taxonomy" id="1477"/>
    <lineage>
        <taxon>Bacteria</taxon>
        <taxon>Bacillati</taxon>
        <taxon>Bacillota</taxon>
        <taxon>Bacilli</taxon>
        <taxon>Bacillales</taxon>
        <taxon>Paenibacillaceae</taxon>
        <taxon>Paenibacillus</taxon>
    </lineage>
</organism>
<protein>
    <submittedName>
        <fullName evidence="1">Uncharacterized protein</fullName>
    </submittedName>
</protein>
<dbReference type="EMBL" id="CP020557">
    <property type="protein sequence ID" value="ARF68092.1"/>
    <property type="molecule type" value="Genomic_DNA"/>
</dbReference>
<name>A0A1V0USY0_9BACL</name>